<reference evidence="2 3" key="1">
    <citation type="submission" date="2016-12" db="EMBL/GenBank/DDBJ databases">
        <title>The genomes of Aspergillus section Nigri reveals drivers in fungal speciation.</title>
        <authorList>
            <consortium name="DOE Joint Genome Institute"/>
            <person name="Vesth T.C."/>
            <person name="Nybo J."/>
            <person name="Theobald S."/>
            <person name="Brandl J."/>
            <person name="Frisvad J.C."/>
            <person name="Nielsen K.F."/>
            <person name="Lyhne E.K."/>
            <person name="Kogle M.E."/>
            <person name="Kuo A."/>
            <person name="Riley R."/>
            <person name="Clum A."/>
            <person name="Nolan M."/>
            <person name="Lipzen A."/>
            <person name="Salamov A."/>
            <person name="Henrissat B."/>
            <person name="Wiebenga A."/>
            <person name="De Vries R.P."/>
            <person name="Grigoriev I.V."/>
            <person name="Mortensen U.H."/>
            <person name="Andersen M.R."/>
            <person name="Baker S.E."/>
        </authorList>
    </citation>
    <scope>NUCLEOTIDE SEQUENCE [LARGE SCALE GENOMIC DNA]</scope>
    <source>
        <strain evidence="2 3">IBT 23096</strain>
    </source>
</reference>
<keyword evidence="3" id="KW-1185">Reference proteome</keyword>
<evidence type="ECO:0000313" key="2">
    <source>
        <dbReference type="EMBL" id="PLB50967.1"/>
    </source>
</evidence>
<keyword evidence="1" id="KW-0732">Signal</keyword>
<proteinExistence type="predicted"/>
<organism evidence="2 3">
    <name type="scientific">Aspergillus steynii IBT 23096</name>
    <dbReference type="NCBI Taxonomy" id="1392250"/>
    <lineage>
        <taxon>Eukaryota</taxon>
        <taxon>Fungi</taxon>
        <taxon>Dikarya</taxon>
        <taxon>Ascomycota</taxon>
        <taxon>Pezizomycotina</taxon>
        <taxon>Eurotiomycetes</taxon>
        <taxon>Eurotiomycetidae</taxon>
        <taxon>Eurotiales</taxon>
        <taxon>Aspergillaceae</taxon>
        <taxon>Aspergillus</taxon>
        <taxon>Aspergillus subgen. Circumdati</taxon>
    </lineage>
</organism>
<dbReference type="RefSeq" id="XP_024706269.1">
    <property type="nucleotide sequence ID" value="XM_024842547.1"/>
</dbReference>
<dbReference type="VEuPathDB" id="FungiDB:P170DRAFT_157409"/>
<dbReference type="GeneID" id="36550244"/>
<feature type="signal peptide" evidence="1">
    <location>
        <begin position="1"/>
        <end position="15"/>
    </location>
</feature>
<dbReference type="AlphaFoldDB" id="A0A2I2GDS4"/>
<name>A0A2I2GDS4_9EURO</name>
<sequence>MSIILLLCATVTVHCHIIVAFKLQNKQWFGNTARPSNRMVQKATRSCSSAAMDLCAWLGNCLPIQTALDHAPVGMLLVEGFCLYLHSQLWSSAEELGLVGQDSCYCCQQITCSMARERYSVESQTKERTSQILHHLGVSALREMPVTLASVLKDNFRP</sequence>
<evidence type="ECO:0000313" key="3">
    <source>
        <dbReference type="Proteomes" id="UP000234275"/>
    </source>
</evidence>
<gene>
    <name evidence="2" type="ORF">P170DRAFT_157409</name>
</gene>
<dbReference type="EMBL" id="MSFO01000003">
    <property type="protein sequence ID" value="PLB50967.1"/>
    <property type="molecule type" value="Genomic_DNA"/>
</dbReference>
<evidence type="ECO:0000256" key="1">
    <source>
        <dbReference type="SAM" id="SignalP"/>
    </source>
</evidence>
<protein>
    <submittedName>
        <fullName evidence="2">Uncharacterized protein</fullName>
    </submittedName>
</protein>
<accession>A0A2I2GDS4</accession>
<dbReference type="Proteomes" id="UP000234275">
    <property type="component" value="Unassembled WGS sequence"/>
</dbReference>
<comment type="caution">
    <text evidence="2">The sequence shown here is derived from an EMBL/GenBank/DDBJ whole genome shotgun (WGS) entry which is preliminary data.</text>
</comment>
<feature type="chain" id="PRO_5014128254" evidence="1">
    <location>
        <begin position="16"/>
        <end position="158"/>
    </location>
</feature>